<dbReference type="AlphaFoldDB" id="A0A6C0JLN6"/>
<keyword evidence="1" id="KW-0547">Nucleotide-binding</keyword>
<dbReference type="SUPFAM" id="SSF52540">
    <property type="entry name" value="P-loop containing nucleoside triphosphate hydrolases"/>
    <property type="match status" value="2"/>
</dbReference>
<dbReference type="CDD" id="cd18785">
    <property type="entry name" value="SF2_C"/>
    <property type="match status" value="1"/>
</dbReference>
<feature type="domain" description="Helicase ATP-binding" evidence="5">
    <location>
        <begin position="99"/>
        <end position="248"/>
    </location>
</feature>
<evidence type="ECO:0000256" key="1">
    <source>
        <dbReference type="ARBA" id="ARBA00022741"/>
    </source>
</evidence>
<keyword evidence="4" id="KW-0067">ATP-binding</keyword>
<dbReference type="PANTHER" id="PTHR11274">
    <property type="entry name" value="RAD25/XP-B DNA REPAIR HELICASE"/>
    <property type="match status" value="1"/>
</dbReference>
<accession>A0A6C0JLN6</accession>
<dbReference type="PROSITE" id="PS51192">
    <property type="entry name" value="HELICASE_ATP_BIND_1"/>
    <property type="match status" value="1"/>
</dbReference>
<keyword evidence="2" id="KW-0378">Hydrolase</keyword>
<dbReference type="Gene3D" id="3.40.50.300">
    <property type="entry name" value="P-loop containing nucleotide triphosphate hydrolases"/>
    <property type="match status" value="2"/>
</dbReference>
<reference evidence="6" key="1">
    <citation type="journal article" date="2020" name="Nature">
        <title>Giant virus diversity and host interactions through global metagenomics.</title>
        <authorList>
            <person name="Schulz F."/>
            <person name="Roux S."/>
            <person name="Paez-Espino D."/>
            <person name="Jungbluth S."/>
            <person name="Walsh D.A."/>
            <person name="Denef V.J."/>
            <person name="McMahon K.D."/>
            <person name="Konstantinidis K.T."/>
            <person name="Eloe-Fadrosh E.A."/>
            <person name="Kyrpides N.C."/>
            <person name="Woyke T."/>
        </authorList>
    </citation>
    <scope>NUCLEOTIDE SEQUENCE</scope>
    <source>
        <strain evidence="6">GVMAG-S-1035315-10</strain>
    </source>
</reference>
<dbReference type="InterPro" id="IPR027417">
    <property type="entry name" value="P-loop_NTPase"/>
</dbReference>
<dbReference type="SMART" id="SM00487">
    <property type="entry name" value="DEXDc"/>
    <property type="match status" value="1"/>
</dbReference>
<dbReference type="PANTHER" id="PTHR11274:SF0">
    <property type="entry name" value="GENERAL TRANSCRIPTION AND DNA REPAIR FACTOR IIH HELICASE SUBUNIT XPB"/>
    <property type="match status" value="1"/>
</dbReference>
<dbReference type="InterPro" id="IPR006935">
    <property type="entry name" value="Helicase/UvrB_N"/>
</dbReference>
<keyword evidence="3" id="KW-0347">Helicase</keyword>
<evidence type="ECO:0000256" key="3">
    <source>
        <dbReference type="ARBA" id="ARBA00022806"/>
    </source>
</evidence>
<name>A0A6C0JLN6_9ZZZZ</name>
<dbReference type="CDD" id="cd17926">
    <property type="entry name" value="DEXHc_RE"/>
    <property type="match status" value="1"/>
</dbReference>
<proteinExistence type="predicted"/>
<evidence type="ECO:0000256" key="2">
    <source>
        <dbReference type="ARBA" id="ARBA00022801"/>
    </source>
</evidence>
<sequence>MALTIHGYQLLKKDVSNLHHLKGTLTVKPYVPSVFVKPQYVTRYPVYFETDEYIYVPKHYGIETYGPPKSSNRNVPPTLSKYWEFAGSLRPSQLEVVNSFLTPTPRDGIISLQTGGGKTVCALYIASVLKVSTIVLVHNTFLRDQWLDRIKAFLPKARIGSVQGDVIDIENKDIVVAMLQSVSMKEYPIKTFEQFGLLIVDECHHIASEAFSQAIPKLTCKHMLGLSATPDRKDRLMHVINWCLGPILYKSDTSDKVDSKVKVEVYEFEPPDSSYNDVIYNHAGVMFTSLMVNKVVEYAPRNRLITEILSDLYEDKEREILVLTDRVEHTKVLFDSLPPHIQNTSCILGRNVKSAQRAEWCESKRILIATYSMCKEGFDVAKLNTLIIATPRPDVDQIVGRILRTEKTTRVIDPLIIDIVDPAFRRQFQERLSLYNKRAYHVQKMKLN</sequence>
<dbReference type="GO" id="GO:0005524">
    <property type="term" value="F:ATP binding"/>
    <property type="evidence" value="ECO:0007669"/>
    <property type="project" value="UniProtKB-KW"/>
</dbReference>
<dbReference type="InterPro" id="IPR050615">
    <property type="entry name" value="ATP-dep_DNA_Helicase"/>
</dbReference>
<evidence type="ECO:0000256" key="4">
    <source>
        <dbReference type="ARBA" id="ARBA00022840"/>
    </source>
</evidence>
<dbReference type="InterPro" id="IPR014001">
    <property type="entry name" value="Helicase_ATP-bd"/>
</dbReference>
<evidence type="ECO:0000259" key="5">
    <source>
        <dbReference type="PROSITE" id="PS51192"/>
    </source>
</evidence>
<organism evidence="6">
    <name type="scientific">viral metagenome</name>
    <dbReference type="NCBI Taxonomy" id="1070528"/>
    <lineage>
        <taxon>unclassified sequences</taxon>
        <taxon>metagenomes</taxon>
        <taxon>organismal metagenomes</taxon>
    </lineage>
</organism>
<dbReference type="GO" id="GO:0016787">
    <property type="term" value="F:hydrolase activity"/>
    <property type="evidence" value="ECO:0007669"/>
    <property type="project" value="UniProtKB-KW"/>
</dbReference>
<dbReference type="GO" id="GO:0003677">
    <property type="term" value="F:DNA binding"/>
    <property type="evidence" value="ECO:0007669"/>
    <property type="project" value="InterPro"/>
</dbReference>
<dbReference type="EMBL" id="MN740656">
    <property type="protein sequence ID" value="QHU06509.1"/>
    <property type="molecule type" value="Genomic_DNA"/>
</dbReference>
<dbReference type="GO" id="GO:0004386">
    <property type="term" value="F:helicase activity"/>
    <property type="evidence" value="ECO:0007669"/>
    <property type="project" value="UniProtKB-KW"/>
</dbReference>
<protein>
    <recommendedName>
        <fullName evidence="5">Helicase ATP-binding domain-containing protein</fullName>
    </recommendedName>
</protein>
<dbReference type="Pfam" id="PF04851">
    <property type="entry name" value="ResIII"/>
    <property type="match status" value="1"/>
</dbReference>
<evidence type="ECO:0000313" key="6">
    <source>
        <dbReference type="EMBL" id="QHU06509.1"/>
    </source>
</evidence>